<evidence type="ECO:0000313" key="13">
    <source>
        <dbReference type="EMBL" id="CEQ42257.1"/>
    </source>
</evidence>
<keyword evidence="5" id="KW-0256">Endoplasmic reticulum</keyword>
<dbReference type="InterPro" id="IPR005352">
    <property type="entry name" value="Erg28"/>
</dbReference>
<evidence type="ECO:0000256" key="6">
    <source>
        <dbReference type="ARBA" id="ARBA00022955"/>
    </source>
</evidence>
<dbReference type="AlphaFoldDB" id="A0A0D6EQF1"/>
<evidence type="ECO:0000256" key="7">
    <source>
        <dbReference type="ARBA" id="ARBA00022989"/>
    </source>
</evidence>
<dbReference type="GO" id="GO:0005789">
    <property type="term" value="C:endoplasmic reticulum membrane"/>
    <property type="evidence" value="ECO:0007669"/>
    <property type="project" value="UniProtKB-SubCell"/>
</dbReference>
<dbReference type="OrthoDB" id="6485510at2759"/>
<dbReference type="Pfam" id="PF03694">
    <property type="entry name" value="Erg28"/>
    <property type="match status" value="1"/>
</dbReference>
<keyword evidence="11" id="KW-1207">Sterol metabolism</keyword>
<evidence type="ECO:0000256" key="4">
    <source>
        <dbReference type="ARBA" id="ARBA00022692"/>
    </source>
</evidence>
<protein>
    <submittedName>
        <fullName evidence="13">SPOSA6832_04058-mRNA-1:cds</fullName>
    </submittedName>
</protein>
<evidence type="ECO:0000256" key="11">
    <source>
        <dbReference type="ARBA" id="ARBA00023166"/>
    </source>
</evidence>
<keyword evidence="10" id="KW-0472">Membrane</keyword>
<evidence type="ECO:0000256" key="8">
    <source>
        <dbReference type="ARBA" id="ARBA00023011"/>
    </source>
</evidence>
<evidence type="ECO:0000256" key="9">
    <source>
        <dbReference type="ARBA" id="ARBA00023098"/>
    </source>
</evidence>
<keyword evidence="14" id="KW-1185">Reference proteome</keyword>
<evidence type="ECO:0000256" key="3">
    <source>
        <dbReference type="ARBA" id="ARBA00022516"/>
    </source>
</evidence>
<comment type="subcellular location">
    <subcellularLocation>
        <location evidence="1">Endoplasmic reticulum membrane</location>
        <topology evidence="1">Multi-pass membrane protein</topology>
    </subcellularLocation>
</comment>
<keyword evidence="3" id="KW-0444">Lipid biosynthesis</keyword>
<organism evidence="13 14">
    <name type="scientific">Sporidiobolus salmonicolor</name>
    <name type="common">Yeast-like fungus</name>
    <name type="synonym">Sporobolomyces salmonicolor</name>
    <dbReference type="NCBI Taxonomy" id="5005"/>
    <lineage>
        <taxon>Eukaryota</taxon>
        <taxon>Fungi</taxon>
        <taxon>Dikarya</taxon>
        <taxon>Basidiomycota</taxon>
        <taxon>Pucciniomycotina</taxon>
        <taxon>Microbotryomycetes</taxon>
        <taxon>Sporidiobolales</taxon>
        <taxon>Sporidiobolaceae</taxon>
        <taxon>Sporobolomyces</taxon>
    </lineage>
</organism>
<evidence type="ECO:0000256" key="10">
    <source>
        <dbReference type="ARBA" id="ARBA00023136"/>
    </source>
</evidence>
<evidence type="ECO:0000256" key="5">
    <source>
        <dbReference type="ARBA" id="ARBA00022824"/>
    </source>
</evidence>
<dbReference type="PANTHER" id="PTHR15451">
    <property type="entry name" value="ERGOSTEROL BIOSYNTHETIC PROTEIN 28-RELATED"/>
    <property type="match status" value="1"/>
</dbReference>
<evidence type="ECO:0000256" key="12">
    <source>
        <dbReference type="ARBA" id="ARBA00023221"/>
    </source>
</evidence>
<dbReference type="PANTHER" id="PTHR15451:SF19">
    <property type="entry name" value="ERGOSTEROL BIOSYNTHETIC PROTEIN 28 HOMOLOG"/>
    <property type="match status" value="1"/>
</dbReference>
<gene>
    <name evidence="13" type="primary">SPOSA6832_04058</name>
</gene>
<keyword evidence="7" id="KW-1133">Transmembrane helix</keyword>
<dbReference type="Proteomes" id="UP000243876">
    <property type="component" value="Unassembled WGS sequence"/>
</dbReference>
<evidence type="ECO:0000256" key="2">
    <source>
        <dbReference type="ARBA" id="ARBA00005377"/>
    </source>
</evidence>
<keyword evidence="12" id="KW-0753">Steroid metabolism</keyword>
<dbReference type="GO" id="GO:0016126">
    <property type="term" value="P:sterol biosynthetic process"/>
    <property type="evidence" value="ECO:0007669"/>
    <property type="project" value="UniProtKB-KW"/>
</dbReference>
<evidence type="ECO:0000313" key="14">
    <source>
        <dbReference type="Proteomes" id="UP000243876"/>
    </source>
</evidence>
<name>A0A0D6EQF1_SPOSA</name>
<keyword evidence="6" id="KW-0752">Steroid biosynthesis</keyword>
<dbReference type="GO" id="GO:0030674">
    <property type="term" value="F:protein-macromolecule adaptor activity"/>
    <property type="evidence" value="ECO:0007669"/>
    <property type="project" value="TreeGrafter"/>
</dbReference>
<keyword evidence="4" id="KW-0812">Transmembrane</keyword>
<comment type="similarity">
    <text evidence="2">Belongs to the ERG28 family.</text>
</comment>
<sequence>MDKSTFAALLPADAPGALPYWMLFVSTSSRPRSPSECTAALPLRARLADPLGLSSADSSASSRFVLNPLQARTFAVWTLMSAAVRIYASYNISNKVIYDLALVSYALAWLHFVSEALVFRTAGLAGVISPFIVSCESVVAPRAFSTKLRASQYDFYIRV</sequence>
<accession>A0A0D6EQF1</accession>
<dbReference type="EMBL" id="CENE01000023">
    <property type="protein sequence ID" value="CEQ42257.1"/>
    <property type="molecule type" value="Genomic_DNA"/>
</dbReference>
<evidence type="ECO:0000256" key="1">
    <source>
        <dbReference type="ARBA" id="ARBA00004477"/>
    </source>
</evidence>
<keyword evidence="9" id="KW-0443">Lipid metabolism</keyword>
<proteinExistence type="inferred from homology"/>
<reference evidence="14" key="1">
    <citation type="submission" date="2015-02" db="EMBL/GenBank/DDBJ databases">
        <authorList>
            <person name="Gon?alves P."/>
        </authorList>
    </citation>
    <scope>NUCLEOTIDE SEQUENCE [LARGE SCALE GENOMIC DNA]</scope>
</reference>
<keyword evidence="8" id="KW-0756">Sterol biosynthesis</keyword>